<feature type="region of interest" description="Disordered" evidence="1">
    <location>
        <begin position="50"/>
        <end position="182"/>
    </location>
</feature>
<comment type="caution">
    <text evidence="3">The sequence shown here is derived from an EMBL/GenBank/DDBJ whole genome shotgun (WGS) entry which is preliminary data.</text>
</comment>
<organism evidence="3 4">
    <name type="scientific">Candidatus Kaiserbacteria bacterium RIFCSPHIGHO2_01_FULL_54_36b</name>
    <dbReference type="NCBI Taxonomy" id="1798483"/>
    <lineage>
        <taxon>Bacteria</taxon>
        <taxon>Candidatus Kaiseribacteriota</taxon>
    </lineage>
</organism>
<evidence type="ECO:0000256" key="2">
    <source>
        <dbReference type="SAM" id="SignalP"/>
    </source>
</evidence>
<gene>
    <name evidence="3" type="ORF">A2704_06230</name>
</gene>
<dbReference type="Proteomes" id="UP000176445">
    <property type="component" value="Unassembled WGS sequence"/>
</dbReference>
<proteinExistence type="predicted"/>
<protein>
    <submittedName>
        <fullName evidence="3">Uncharacterized protein</fullName>
    </submittedName>
</protein>
<reference evidence="3 4" key="1">
    <citation type="journal article" date="2016" name="Nat. Commun.">
        <title>Thousands of microbial genomes shed light on interconnected biogeochemical processes in an aquifer system.</title>
        <authorList>
            <person name="Anantharaman K."/>
            <person name="Brown C.T."/>
            <person name="Hug L.A."/>
            <person name="Sharon I."/>
            <person name="Castelle C.J."/>
            <person name="Probst A.J."/>
            <person name="Thomas B.C."/>
            <person name="Singh A."/>
            <person name="Wilkins M.J."/>
            <person name="Karaoz U."/>
            <person name="Brodie E.L."/>
            <person name="Williams K.H."/>
            <person name="Hubbard S.S."/>
            <person name="Banfield J.F."/>
        </authorList>
    </citation>
    <scope>NUCLEOTIDE SEQUENCE [LARGE SCALE GENOMIC DNA]</scope>
</reference>
<feature type="chain" id="PRO_5009523413" evidence="2">
    <location>
        <begin position="23"/>
        <end position="204"/>
    </location>
</feature>
<dbReference type="EMBL" id="MFKW01000070">
    <property type="protein sequence ID" value="OGG49709.1"/>
    <property type="molecule type" value="Genomic_DNA"/>
</dbReference>
<evidence type="ECO:0000313" key="4">
    <source>
        <dbReference type="Proteomes" id="UP000176445"/>
    </source>
</evidence>
<name>A0A1F6CKF1_9BACT</name>
<sequence length="204" mass="21589">MQIGKILFVILVFFGSAAFALAQTVESGAGIIYPLSSGDTTVVYPDDQWIEDGEIPRPGDTTVNDEIPPPGDTNNTGEAPPPGDTNNYDDGEIPPPGDTDNVGDNPTPVYSDDYLWINEGEIPAPGDTNSVGDDPPEGGGIIGWVRSWFVSDNDDEIPPPGDTNNTGEIPPPGDTNNVGDNPTPVGVMGWVSGFLSNIFGKWFR</sequence>
<feature type="signal peptide" evidence="2">
    <location>
        <begin position="1"/>
        <end position="22"/>
    </location>
</feature>
<keyword evidence="2" id="KW-0732">Signal</keyword>
<evidence type="ECO:0000256" key="1">
    <source>
        <dbReference type="SAM" id="MobiDB-lite"/>
    </source>
</evidence>
<accession>A0A1F6CKF1</accession>
<dbReference type="AlphaFoldDB" id="A0A1F6CKF1"/>
<evidence type="ECO:0000313" key="3">
    <source>
        <dbReference type="EMBL" id="OGG49709.1"/>
    </source>
</evidence>